<keyword evidence="7" id="KW-0456">Lyase</keyword>
<dbReference type="GO" id="GO:0003697">
    <property type="term" value="F:single-stranded DNA binding"/>
    <property type="evidence" value="ECO:0007669"/>
    <property type="project" value="InterPro"/>
</dbReference>
<dbReference type="Pfam" id="PF02586">
    <property type="entry name" value="SRAP"/>
    <property type="match status" value="1"/>
</dbReference>
<keyword evidence="10" id="KW-1185">Reference proteome</keyword>
<evidence type="ECO:0000256" key="1">
    <source>
        <dbReference type="ARBA" id="ARBA00008136"/>
    </source>
</evidence>
<keyword evidence="3" id="KW-0227">DNA damage</keyword>
<dbReference type="RefSeq" id="WP_144360441.1">
    <property type="nucleotide sequence ID" value="NZ_VMNH01000030.1"/>
</dbReference>
<evidence type="ECO:0000256" key="6">
    <source>
        <dbReference type="ARBA" id="ARBA00023125"/>
    </source>
</evidence>
<dbReference type="SUPFAM" id="SSF143081">
    <property type="entry name" value="BB1717-like"/>
    <property type="match status" value="1"/>
</dbReference>
<keyword evidence="4 8" id="KW-0378">Hydrolase</keyword>
<evidence type="ECO:0000313" key="10">
    <source>
        <dbReference type="Proteomes" id="UP000316649"/>
    </source>
</evidence>
<evidence type="ECO:0000256" key="3">
    <source>
        <dbReference type="ARBA" id="ARBA00022763"/>
    </source>
</evidence>
<accession>A0A557RX43</accession>
<dbReference type="PANTHER" id="PTHR13604">
    <property type="entry name" value="DC12-RELATED"/>
    <property type="match status" value="1"/>
</dbReference>
<dbReference type="GO" id="GO:0008233">
    <property type="term" value="F:peptidase activity"/>
    <property type="evidence" value="ECO:0007669"/>
    <property type="project" value="UniProtKB-KW"/>
</dbReference>
<dbReference type="EC" id="3.4.-.-" evidence="8"/>
<dbReference type="EMBL" id="VMNH01000030">
    <property type="protein sequence ID" value="TVO69704.1"/>
    <property type="molecule type" value="Genomic_DNA"/>
</dbReference>
<dbReference type="Gene3D" id="3.90.1680.10">
    <property type="entry name" value="SOS response associated peptidase-like"/>
    <property type="match status" value="1"/>
</dbReference>
<dbReference type="OrthoDB" id="6192129at2"/>
<keyword evidence="5" id="KW-0190">Covalent protein-DNA linkage</keyword>
<dbReference type="PANTHER" id="PTHR13604:SF0">
    <property type="entry name" value="ABASIC SITE PROCESSING PROTEIN HMCES"/>
    <property type="match status" value="1"/>
</dbReference>
<keyword evidence="6" id="KW-0238">DNA-binding</keyword>
<name>A0A557RX43_9GAMM</name>
<proteinExistence type="inferred from homology"/>
<dbReference type="GO" id="GO:0106300">
    <property type="term" value="P:protein-DNA covalent cross-linking repair"/>
    <property type="evidence" value="ECO:0007669"/>
    <property type="project" value="InterPro"/>
</dbReference>
<keyword evidence="2 8" id="KW-0645">Protease</keyword>
<dbReference type="InterPro" id="IPR003738">
    <property type="entry name" value="SRAP"/>
</dbReference>
<evidence type="ECO:0000256" key="5">
    <source>
        <dbReference type="ARBA" id="ARBA00023124"/>
    </source>
</evidence>
<dbReference type="Proteomes" id="UP000316649">
    <property type="component" value="Unassembled WGS sequence"/>
</dbReference>
<evidence type="ECO:0000256" key="2">
    <source>
        <dbReference type="ARBA" id="ARBA00022670"/>
    </source>
</evidence>
<dbReference type="GO" id="GO:0006508">
    <property type="term" value="P:proteolysis"/>
    <property type="evidence" value="ECO:0007669"/>
    <property type="project" value="UniProtKB-KW"/>
</dbReference>
<organism evidence="9 10">
    <name type="scientific">Sedimenticola selenatireducens</name>
    <dbReference type="NCBI Taxonomy" id="191960"/>
    <lineage>
        <taxon>Bacteria</taxon>
        <taxon>Pseudomonadati</taxon>
        <taxon>Pseudomonadota</taxon>
        <taxon>Gammaproteobacteria</taxon>
        <taxon>Chromatiales</taxon>
        <taxon>Sedimenticolaceae</taxon>
        <taxon>Sedimenticola</taxon>
    </lineage>
</organism>
<reference evidence="9 10" key="1">
    <citation type="submission" date="2019-07" db="EMBL/GenBank/DDBJ databases">
        <title>The pathways for chlorine oxyanion respiration interact through the shared metabolite chlorate.</title>
        <authorList>
            <person name="Barnum T.P."/>
            <person name="Cheng Y."/>
            <person name="Hill K.A."/>
            <person name="Lucas L.N."/>
            <person name="Carlson H.K."/>
            <person name="Coates J.D."/>
        </authorList>
    </citation>
    <scope>NUCLEOTIDE SEQUENCE [LARGE SCALE GENOMIC DNA]</scope>
    <source>
        <strain evidence="9 10">BK-1</strain>
    </source>
</reference>
<dbReference type="GO" id="GO:0016829">
    <property type="term" value="F:lyase activity"/>
    <property type="evidence" value="ECO:0007669"/>
    <property type="project" value="UniProtKB-KW"/>
</dbReference>
<evidence type="ECO:0000256" key="7">
    <source>
        <dbReference type="ARBA" id="ARBA00023239"/>
    </source>
</evidence>
<protein>
    <recommendedName>
        <fullName evidence="8">Abasic site processing protein</fullName>
        <ecNumber evidence="8">3.4.-.-</ecNumber>
    </recommendedName>
</protein>
<sequence>MCGRYANHIEAVHEWLEILKDWPAGIATGFNVAPTQIIPAVQAQGTFPMRWGLVPTWSKEASPKYATFNARLESVSDKPAFRNAWRHSQTCLIPARGYYEWRTEQGVKQPYFIHAPEDPGLLVFAGLWELREGQYSCTILTRESAGALSQLHSRMPVMLSPGDARSWLTEGTGGAERLGESRVHLDVQFHAVDRTVGNPRSQGEALIQPIR</sequence>
<dbReference type="AlphaFoldDB" id="A0A557RX43"/>
<evidence type="ECO:0000256" key="4">
    <source>
        <dbReference type="ARBA" id="ARBA00022801"/>
    </source>
</evidence>
<comment type="caution">
    <text evidence="9">The sequence shown here is derived from an EMBL/GenBank/DDBJ whole genome shotgun (WGS) entry which is preliminary data.</text>
</comment>
<gene>
    <name evidence="9" type="ORF">FHP88_17755</name>
</gene>
<evidence type="ECO:0000256" key="8">
    <source>
        <dbReference type="RuleBase" id="RU364100"/>
    </source>
</evidence>
<comment type="similarity">
    <text evidence="1 8">Belongs to the SOS response-associated peptidase family.</text>
</comment>
<dbReference type="InterPro" id="IPR036590">
    <property type="entry name" value="SRAP-like"/>
</dbReference>
<evidence type="ECO:0000313" key="9">
    <source>
        <dbReference type="EMBL" id="TVO69704.1"/>
    </source>
</evidence>